<accession>A0ABT0E380</accession>
<proteinExistence type="inferred from homology"/>
<keyword evidence="5 7" id="KW-0456">Lyase</keyword>
<keyword evidence="2 7" id="KW-0812">Transmembrane</keyword>
<dbReference type="HAMAP" id="MF_02065">
    <property type="entry name" value="MltG"/>
    <property type="match status" value="1"/>
</dbReference>
<dbReference type="Gene3D" id="3.30.1490.480">
    <property type="entry name" value="Endolytic murein transglycosylase"/>
    <property type="match status" value="1"/>
</dbReference>
<protein>
    <recommendedName>
        <fullName evidence="7">Endolytic murein transglycosylase</fullName>
        <ecNumber evidence="7">4.2.2.29</ecNumber>
    </recommendedName>
    <alternativeName>
        <fullName evidence="7">Peptidoglycan lytic transglycosylase</fullName>
    </alternativeName>
    <alternativeName>
        <fullName evidence="7">Peptidoglycan polymerization terminase</fullName>
    </alternativeName>
</protein>
<keyword evidence="7" id="KW-0997">Cell inner membrane</keyword>
<dbReference type="Gene3D" id="3.30.160.60">
    <property type="entry name" value="Classic Zinc Finger"/>
    <property type="match status" value="1"/>
</dbReference>
<dbReference type="EC" id="4.2.2.29" evidence="7"/>
<comment type="catalytic activity">
    <reaction evidence="7">
        <text>a peptidoglycan chain = a peptidoglycan chain with N-acetyl-1,6-anhydromuramyl-[peptide] at the reducing end + a peptidoglycan chain with N-acetylglucosamine at the non-reducing end.</text>
        <dbReference type="EC" id="4.2.2.29"/>
    </reaction>
</comment>
<keyword evidence="6 7" id="KW-0961">Cell wall biogenesis/degradation</keyword>
<keyword evidence="4 7" id="KW-0472">Membrane</keyword>
<comment type="similarity">
    <text evidence="7">Belongs to the transglycosylase MltG family.</text>
</comment>
<sequence>MKKIPVKYIVLASVLGLLAIPVAMAWLAGHLHRELPLPQEYVLDVPRGGSLHGVMRRLAADGVLGDENEARLRRWAVRMHVALHDSAGHIHAGEYQLLPGETLATLLPRLAQGDVIQRAFTLVEGTHFRELRRQLALAPALQLLGAELSDAEIMAELGRPERHPEGWFAPDTYFYTRDDSDLSLLRRALLRQEAILEQAWAERAEGLPYVDAYDALIMASIVERETGVPEERGEIAGVFVRRLEKGMRLQTDPTVIYGMGERYQGRIRSADLREATPYNTYVIRGMPPTPIAMPGAAAIHAAVNPVRTEALFFVAKGDGSHVFSATLAEHQAAVRRYQLNRREDYRSSPAPRPAPAQE</sequence>
<evidence type="ECO:0000256" key="3">
    <source>
        <dbReference type="ARBA" id="ARBA00022989"/>
    </source>
</evidence>
<evidence type="ECO:0000256" key="1">
    <source>
        <dbReference type="ARBA" id="ARBA00022475"/>
    </source>
</evidence>
<dbReference type="EMBL" id="JALKII010000001">
    <property type="protein sequence ID" value="MCK0536223.1"/>
    <property type="molecule type" value="Genomic_DNA"/>
</dbReference>
<dbReference type="NCBIfam" id="TIGR00247">
    <property type="entry name" value="endolytic transglycosylase MltG"/>
    <property type="match status" value="1"/>
</dbReference>
<dbReference type="Pfam" id="PF02618">
    <property type="entry name" value="YceG"/>
    <property type="match status" value="1"/>
</dbReference>
<evidence type="ECO:0000256" key="7">
    <source>
        <dbReference type="HAMAP-Rule" id="MF_02065"/>
    </source>
</evidence>
<reference evidence="8" key="1">
    <citation type="submission" date="2022-04" db="EMBL/GenBank/DDBJ databases">
        <title>Alcanivorax sp. CY1518 draft genome sequence.</title>
        <authorList>
            <person name="Zhao G."/>
            <person name="An M."/>
        </authorList>
    </citation>
    <scope>NUCLEOTIDE SEQUENCE</scope>
    <source>
        <strain evidence="8">CY1518</strain>
    </source>
</reference>
<evidence type="ECO:0000256" key="2">
    <source>
        <dbReference type="ARBA" id="ARBA00022692"/>
    </source>
</evidence>
<evidence type="ECO:0000313" key="9">
    <source>
        <dbReference type="Proteomes" id="UP001165524"/>
    </source>
</evidence>
<keyword evidence="9" id="KW-1185">Reference proteome</keyword>
<comment type="caution">
    <text evidence="8">The sequence shown here is derived from an EMBL/GenBank/DDBJ whole genome shotgun (WGS) entry which is preliminary data.</text>
</comment>
<keyword evidence="3 7" id="KW-1133">Transmembrane helix</keyword>
<name>A0ABT0E380_9GAMM</name>
<dbReference type="CDD" id="cd08010">
    <property type="entry name" value="MltG_like"/>
    <property type="match status" value="1"/>
</dbReference>
<feature type="site" description="Important for catalytic activity" evidence="7">
    <location>
        <position position="225"/>
    </location>
</feature>
<evidence type="ECO:0000256" key="4">
    <source>
        <dbReference type="ARBA" id="ARBA00023136"/>
    </source>
</evidence>
<evidence type="ECO:0000313" key="8">
    <source>
        <dbReference type="EMBL" id="MCK0536223.1"/>
    </source>
</evidence>
<dbReference type="RefSeq" id="WP_246947255.1">
    <property type="nucleotide sequence ID" value="NZ_JALKII010000001.1"/>
</dbReference>
<comment type="function">
    <text evidence="7">Functions as a peptidoglycan terminase that cleaves nascent peptidoglycan strands endolytically to terminate their elongation.</text>
</comment>
<evidence type="ECO:0000256" key="5">
    <source>
        <dbReference type="ARBA" id="ARBA00023239"/>
    </source>
</evidence>
<organism evidence="8 9">
    <name type="scientific">Alcanivorax quisquiliarum</name>
    <dbReference type="NCBI Taxonomy" id="2933565"/>
    <lineage>
        <taxon>Bacteria</taxon>
        <taxon>Pseudomonadati</taxon>
        <taxon>Pseudomonadota</taxon>
        <taxon>Gammaproteobacteria</taxon>
        <taxon>Oceanospirillales</taxon>
        <taxon>Alcanivoracaceae</taxon>
        <taxon>Alcanivorax</taxon>
    </lineage>
</organism>
<dbReference type="InterPro" id="IPR003770">
    <property type="entry name" value="MLTG-like"/>
</dbReference>
<dbReference type="PANTHER" id="PTHR30518:SF2">
    <property type="entry name" value="ENDOLYTIC MUREIN TRANSGLYCOSYLASE"/>
    <property type="match status" value="1"/>
</dbReference>
<gene>
    <name evidence="7 8" type="primary">mltG</name>
    <name evidence="8" type="ORF">MU846_00680</name>
</gene>
<dbReference type="PANTHER" id="PTHR30518">
    <property type="entry name" value="ENDOLYTIC MUREIN TRANSGLYCOSYLASE"/>
    <property type="match status" value="1"/>
</dbReference>
<evidence type="ECO:0000256" key="6">
    <source>
        <dbReference type="ARBA" id="ARBA00023316"/>
    </source>
</evidence>
<keyword evidence="1 7" id="KW-1003">Cell membrane</keyword>
<dbReference type="Proteomes" id="UP001165524">
    <property type="component" value="Unassembled WGS sequence"/>
</dbReference>